<dbReference type="InterPro" id="IPR003593">
    <property type="entry name" value="AAA+_ATPase"/>
</dbReference>
<dbReference type="GO" id="GO:0015697">
    <property type="term" value="P:quaternary ammonium group transport"/>
    <property type="evidence" value="ECO:0007669"/>
    <property type="project" value="UniProtKB-ARBA"/>
</dbReference>
<dbReference type="InterPro" id="IPR051921">
    <property type="entry name" value="ABC_osmolyte_uptake_ATP-bind"/>
</dbReference>
<evidence type="ECO:0000313" key="6">
    <source>
        <dbReference type="Proteomes" id="UP000000379"/>
    </source>
</evidence>
<dbReference type="SMART" id="SM00382">
    <property type="entry name" value="AAA"/>
    <property type="match status" value="1"/>
</dbReference>
<dbReference type="GO" id="GO:0016887">
    <property type="term" value="F:ATP hydrolysis activity"/>
    <property type="evidence" value="ECO:0007669"/>
    <property type="project" value="InterPro"/>
</dbReference>
<dbReference type="RefSeq" id="WP_013178222.1">
    <property type="nucleotide sequence ID" value="NC_014221.1"/>
</dbReference>
<reference evidence="5 6" key="2">
    <citation type="journal article" date="2011" name="Stand. Genomic Sci.">
        <title>Complete genome sequence of Truepera radiovictrix type strain (RQ-24).</title>
        <authorList>
            <person name="Ivanova N."/>
            <person name="Rohde C."/>
            <person name="Munk C."/>
            <person name="Nolan M."/>
            <person name="Lucas S."/>
            <person name="Del Rio T.G."/>
            <person name="Tice H."/>
            <person name="Deshpande S."/>
            <person name="Cheng J.F."/>
            <person name="Tapia R."/>
            <person name="Han C."/>
            <person name="Goodwin L."/>
            <person name="Pitluck S."/>
            <person name="Liolios K."/>
            <person name="Mavromatis K."/>
            <person name="Mikhailova N."/>
            <person name="Pati A."/>
            <person name="Chen A."/>
            <person name="Palaniappan K."/>
            <person name="Land M."/>
            <person name="Hauser L."/>
            <person name="Chang Y.J."/>
            <person name="Jeffries C.D."/>
            <person name="Brambilla E."/>
            <person name="Rohde M."/>
            <person name="Goker M."/>
            <person name="Tindall B.J."/>
            <person name="Woyke T."/>
            <person name="Bristow J."/>
            <person name="Eisen J.A."/>
            <person name="Markowitz V."/>
            <person name="Hugenholtz P."/>
            <person name="Kyrpides N.C."/>
            <person name="Klenk H.P."/>
            <person name="Lapidus A."/>
        </authorList>
    </citation>
    <scope>NUCLEOTIDE SEQUENCE [LARGE SCALE GENOMIC DNA]</scope>
    <source>
        <strain evidence="6">DSM 17093 / CIP 108686 / LMG 22925 / RQ-24</strain>
    </source>
</reference>
<dbReference type="eggNOG" id="COG4175">
    <property type="taxonomic scope" value="Bacteria"/>
</dbReference>
<evidence type="ECO:0000259" key="4">
    <source>
        <dbReference type="PROSITE" id="PS50893"/>
    </source>
</evidence>
<dbReference type="Gene3D" id="3.40.50.300">
    <property type="entry name" value="P-loop containing nucleotide triphosphate hydrolases"/>
    <property type="match status" value="1"/>
</dbReference>
<keyword evidence="6" id="KW-1185">Reference proteome</keyword>
<dbReference type="AlphaFoldDB" id="D7CQ71"/>
<evidence type="ECO:0000256" key="3">
    <source>
        <dbReference type="ARBA" id="ARBA00022840"/>
    </source>
</evidence>
<gene>
    <name evidence="5" type="ordered locus">Trad_1737</name>
</gene>
<dbReference type="GO" id="GO:0005524">
    <property type="term" value="F:ATP binding"/>
    <property type="evidence" value="ECO:0007669"/>
    <property type="project" value="UniProtKB-KW"/>
</dbReference>
<proteinExistence type="predicted"/>
<protein>
    <submittedName>
        <fullName evidence="5">ABC transporter related protein</fullName>
        <ecNumber evidence="5">3.6.3.32</ecNumber>
    </submittedName>
</protein>
<dbReference type="PANTHER" id="PTHR43869:SF1">
    <property type="entry name" value="GLYCINE BETAINE_PROLINE BETAINE TRANSPORT SYSTEM ATP-BINDING PROTEIN PROV"/>
    <property type="match status" value="1"/>
</dbReference>
<dbReference type="EC" id="3.6.3.32" evidence="5"/>
<sequence length="339" mass="36147">MMAKPIVLEGVSKLYAPRPAQALRRFYSSGRLQPGEHLGVLGVSLHVEPGETFVLMGHSGSGKSTLLRLLNGLYRPTAGRVTVMGTDLGQLNRTQLVRLRRRVFCGMVFQGFALLPHRSALENVAFGLELQGVPRPVRLERAREALALVGLGERERALPAALSGGQQQRLGLARALVMDGDVLLMDEPFSALDPVTRRELQGELLRLRARVRKTIVFVTHDLSEALRLGDRIALLKEGRVQQIGRPEEIVAKPANAYVADFVAGADRQAVLRARSIMTPPEAVGGAALAGARTVAADAPLSEVARLAATGGVLSVVGDAGQPLGVITQRDVLLALAGGA</sequence>
<dbReference type="InterPro" id="IPR027417">
    <property type="entry name" value="P-loop_NTPase"/>
</dbReference>
<name>D7CQ71_TRURR</name>
<dbReference type="KEGG" id="tra:Trad_1737"/>
<evidence type="ECO:0000256" key="1">
    <source>
        <dbReference type="ARBA" id="ARBA00022448"/>
    </source>
</evidence>
<feature type="domain" description="ABC transporter" evidence="4">
    <location>
        <begin position="24"/>
        <end position="262"/>
    </location>
</feature>
<evidence type="ECO:0000313" key="5">
    <source>
        <dbReference type="EMBL" id="ADI14855.1"/>
    </source>
</evidence>
<dbReference type="PROSITE" id="PS50893">
    <property type="entry name" value="ABC_TRANSPORTER_2"/>
    <property type="match status" value="1"/>
</dbReference>
<keyword evidence="3" id="KW-0067">ATP-binding</keyword>
<dbReference type="Pfam" id="PF00005">
    <property type="entry name" value="ABC_tran"/>
    <property type="match status" value="1"/>
</dbReference>
<dbReference type="HOGENOM" id="CLU_000604_2_2_0"/>
<dbReference type="FunFam" id="3.40.50.300:FF:000425">
    <property type="entry name" value="Probable ABC transporter, ATP-binding subunit"/>
    <property type="match status" value="1"/>
</dbReference>
<dbReference type="SUPFAM" id="SSF52540">
    <property type="entry name" value="P-loop containing nucleoside triphosphate hydrolases"/>
    <property type="match status" value="1"/>
</dbReference>
<reference evidence="6" key="1">
    <citation type="submission" date="2010-05" db="EMBL/GenBank/DDBJ databases">
        <title>The complete genome of Truepera radiovictris DSM 17093.</title>
        <authorList>
            <consortium name="US DOE Joint Genome Institute (JGI-PGF)"/>
            <person name="Lucas S."/>
            <person name="Copeland A."/>
            <person name="Lapidus A."/>
            <person name="Glavina del Rio T."/>
            <person name="Dalin E."/>
            <person name="Tice H."/>
            <person name="Bruce D."/>
            <person name="Goodwin L."/>
            <person name="Pitluck S."/>
            <person name="Kyrpides N."/>
            <person name="Mavromatis K."/>
            <person name="Ovchinnikova G."/>
            <person name="Munk A.C."/>
            <person name="Detter J.C."/>
            <person name="Han C."/>
            <person name="Tapia R."/>
            <person name="Land M."/>
            <person name="Hauser L."/>
            <person name="Markowitz V."/>
            <person name="Cheng J.-F."/>
            <person name="Hugenholtz P."/>
            <person name="Woyke T."/>
            <person name="Wu D."/>
            <person name="Tindall B."/>
            <person name="Pomrenke H.G."/>
            <person name="Brambilla E."/>
            <person name="Klenk H.-P."/>
            <person name="Eisen J.A."/>
        </authorList>
    </citation>
    <scope>NUCLEOTIDE SEQUENCE [LARGE SCALE GENOMIC DNA]</scope>
    <source>
        <strain evidence="6">DSM 17093 / CIP 108686 / LMG 22925 / RQ-24</strain>
    </source>
</reference>
<evidence type="ECO:0000256" key="2">
    <source>
        <dbReference type="ARBA" id="ARBA00022741"/>
    </source>
</evidence>
<keyword evidence="2" id="KW-0547">Nucleotide-binding</keyword>
<keyword evidence="1" id="KW-0813">Transport</keyword>
<dbReference type="OrthoDB" id="9802264at2"/>
<dbReference type="InterPro" id="IPR017871">
    <property type="entry name" value="ABC_transporter-like_CS"/>
</dbReference>
<dbReference type="EMBL" id="CP002049">
    <property type="protein sequence ID" value="ADI14855.1"/>
    <property type="molecule type" value="Genomic_DNA"/>
</dbReference>
<dbReference type="PROSITE" id="PS00211">
    <property type="entry name" value="ABC_TRANSPORTER_1"/>
    <property type="match status" value="1"/>
</dbReference>
<dbReference type="SUPFAM" id="SSF54631">
    <property type="entry name" value="CBS-domain pair"/>
    <property type="match status" value="1"/>
</dbReference>
<dbReference type="Proteomes" id="UP000000379">
    <property type="component" value="Chromosome"/>
</dbReference>
<keyword evidence="5" id="KW-0378">Hydrolase</keyword>
<dbReference type="Pfam" id="PF00571">
    <property type="entry name" value="CBS"/>
    <property type="match status" value="1"/>
</dbReference>
<dbReference type="PANTHER" id="PTHR43869">
    <property type="entry name" value="GLYCINE BETAINE/PROLINE BETAINE TRANSPORT SYSTEM ATP-BINDING PROTEIN PROV"/>
    <property type="match status" value="1"/>
</dbReference>
<dbReference type="InterPro" id="IPR046342">
    <property type="entry name" value="CBS_dom_sf"/>
</dbReference>
<accession>D7CQ71</accession>
<dbReference type="STRING" id="649638.Trad_1737"/>
<dbReference type="InterPro" id="IPR000644">
    <property type="entry name" value="CBS_dom"/>
</dbReference>
<dbReference type="InterPro" id="IPR003439">
    <property type="entry name" value="ABC_transporter-like_ATP-bd"/>
</dbReference>
<organism evidence="5 6">
    <name type="scientific">Truepera radiovictrix (strain DSM 17093 / CIP 108686 / LMG 22925 / RQ-24)</name>
    <dbReference type="NCBI Taxonomy" id="649638"/>
    <lineage>
        <taxon>Bacteria</taxon>
        <taxon>Thermotogati</taxon>
        <taxon>Deinococcota</taxon>
        <taxon>Deinococci</taxon>
        <taxon>Trueperales</taxon>
        <taxon>Trueperaceae</taxon>
        <taxon>Truepera</taxon>
    </lineage>
</organism>